<evidence type="ECO:0000256" key="7">
    <source>
        <dbReference type="SAM" id="MobiDB-lite"/>
    </source>
</evidence>
<organism evidence="9 10">
    <name type="scientific">Spizellomyces punctatus (strain DAOM BR117)</name>
    <dbReference type="NCBI Taxonomy" id="645134"/>
    <lineage>
        <taxon>Eukaryota</taxon>
        <taxon>Fungi</taxon>
        <taxon>Fungi incertae sedis</taxon>
        <taxon>Chytridiomycota</taxon>
        <taxon>Chytridiomycota incertae sedis</taxon>
        <taxon>Chytridiomycetes</taxon>
        <taxon>Spizellomycetales</taxon>
        <taxon>Spizellomycetaceae</taxon>
        <taxon>Spizellomyces</taxon>
    </lineage>
</organism>
<sequence>MSPQNHTAHPGKASPRRTFSESPSTDKPKKSLGENNVRTARSASLGKLWGRKRGQQSSDRILASSVPKDAWMKKDTPGDASYANPVLTSGRDSPDIDEEGEDVFSFEGSQSTHGLSLSGRKSARLVKQTSFSSQVSSASDSSQNAGSDGSTPSWGSLSLGVRSHSTKASSDLIGVSDQKNDILGSLPAKHGGLRLALSKLRNSKSRASTGELSSPAAEQILTPLDTKSSPSLGPSPSHSSPISNSSIDLPAHSSRGLSSIRLKPFNSPSQSRSSAEFCSSPARSPSKHSLISRSPSSVSKSNSFTMGPSSRRPSSAAGEPVKETHVMVRDYDPQTGNKIINKYMIVKELGRGCHGKVKLCVDMETGEEWALKIVQKKARPRFQSRLLSNRLAAADIEQNGKVPPSNPELEKIKREIAILKKCNHPHVVALKEVIDDPASEKIYLVLEYLAGGDIRWHDNSDPPRPILTIDDGRRIFRDVICGIEYLHYQGIVHRDIKPANLLWTGDGRVKISDFGVSVVVRPKFSHDDHEASEEQERSNELELAKTAGTPAFFAPEMCGMTDEDFGSNSSLFAVPGRPFNAFGTNPSDSQSSGTAPAESAGPGTPMKGLSNQSSFALSDTGALASGNRTSGTPMPMSRQTSSGDVTDQVQAELGQPQQASRIPVLNKQPSSKMGISAGTEPVREGEDDQSELVQSAVDVPLSPSSPPTPNPPPPPLQHLRIGKAIDIWAMGVTLYCFIFGQVPFMAETEFELFNVISKKTLEFPSHIRITDDLRDLFTKLLDKDPSTRITLEETKLHPWTTADLTPEEREAWLQQTDPTLQYGAPVQVTDEDVRGAVTIMSRIRDRIRKLSSSFHNLTAGLRRRTKSMPSVPSEAIEALVKKGKDQCAVNGAAQQDSTRPSTTGNRSKPLRGRRRSPLSGGESSSDYLDVHGKHVPSLFSPDIDMENGAVEHEPQQQEWFRWGVGGRGSQASGHEFPPEGSAFVPYGLRSPGASSDDMYMTSNEASEDEEDEGVKAERERLRQFALTYGQDEADDEDEGDEENGGGLEMKESGLARGTEVLVIDDREAGG</sequence>
<keyword evidence="5 6" id="KW-0067">ATP-binding</keyword>
<dbReference type="InParanoid" id="A0A0L0HCD3"/>
<name>A0A0L0HCD3_SPIPD</name>
<feature type="compositionally biased region" description="Polar residues" evidence="7">
    <location>
        <begin position="304"/>
        <end position="313"/>
    </location>
</feature>
<feature type="compositionally biased region" description="Pro residues" evidence="7">
    <location>
        <begin position="703"/>
        <end position="716"/>
    </location>
</feature>
<dbReference type="InterPro" id="IPR011009">
    <property type="entry name" value="Kinase-like_dom_sf"/>
</dbReference>
<feature type="region of interest" description="Disordered" evidence="7">
    <location>
        <begin position="1"/>
        <end position="188"/>
    </location>
</feature>
<dbReference type="VEuPathDB" id="FungiDB:SPPG_06256"/>
<feature type="region of interest" description="Disordered" evidence="7">
    <location>
        <begin position="223"/>
        <end position="328"/>
    </location>
</feature>
<feature type="compositionally biased region" description="Polar residues" evidence="7">
    <location>
        <begin position="892"/>
        <end position="905"/>
    </location>
</feature>
<evidence type="ECO:0000256" key="5">
    <source>
        <dbReference type="ARBA" id="ARBA00022840"/>
    </source>
</evidence>
<dbReference type="PROSITE" id="PS00107">
    <property type="entry name" value="PROTEIN_KINASE_ATP"/>
    <property type="match status" value="1"/>
</dbReference>
<dbReference type="STRING" id="645134.A0A0L0HCD3"/>
<accession>A0A0L0HCD3</accession>
<keyword evidence="2" id="KW-0808">Transferase</keyword>
<dbReference type="PANTHER" id="PTHR43895">
    <property type="entry name" value="CALCIUM/CALMODULIN-DEPENDENT PROTEIN KINASE KINASE-RELATED"/>
    <property type="match status" value="1"/>
</dbReference>
<dbReference type="eggNOG" id="KOG0585">
    <property type="taxonomic scope" value="Eukaryota"/>
</dbReference>
<dbReference type="InterPro" id="IPR017441">
    <property type="entry name" value="Protein_kinase_ATP_BS"/>
</dbReference>
<dbReference type="RefSeq" id="XP_016606611.1">
    <property type="nucleotide sequence ID" value="XM_016754469.1"/>
</dbReference>
<dbReference type="CDD" id="cd14008">
    <property type="entry name" value="STKc_LKB1_CaMKK"/>
    <property type="match status" value="1"/>
</dbReference>
<evidence type="ECO:0000313" key="10">
    <source>
        <dbReference type="Proteomes" id="UP000053201"/>
    </source>
</evidence>
<dbReference type="Proteomes" id="UP000053201">
    <property type="component" value="Unassembled WGS sequence"/>
</dbReference>
<evidence type="ECO:0000256" key="3">
    <source>
        <dbReference type="ARBA" id="ARBA00022741"/>
    </source>
</evidence>
<feature type="domain" description="Protein kinase" evidence="8">
    <location>
        <begin position="343"/>
        <end position="800"/>
    </location>
</feature>
<reference evidence="9 10" key="1">
    <citation type="submission" date="2009-08" db="EMBL/GenBank/DDBJ databases">
        <title>The Genome Sequence of Spizellomyces punctatus strain DAOM BR117.</title>
        <authorList>
            <consortium name="The Broad Institute Genome Sequencing Platform"/>
            <person name="Russ C."/>
            <person name="Cuomo C."/>
            <person name="Shea T."/>
            <person name="Young S.K."/>
            <person name="Zeng Q."/>
            <person name="Koehrsen M."/>
            <person name="Haas B."/>
            <person name="Borodovsky M."/>
            <person name="Guigo R."/>
            <person name="Alvarado L."/>
            <person name="Berlin A."/>
            <person name="Bochicchio J."/>
            <person name="Borenstein D."/>
            <person name="Chapman S."/>
            <person name="Chen Z."/>
            <person name="Engels R."/>
            <person name="Freedman E."/>
            <person name="Gellesch M."/>
            <person name="Goldberg J."/>
            <person name="Griggs A."/>
            <person name="Gujja S."/>
            <person name="Heiman D."/>
            <person name="Hepburn T."/>
            <person name="Howarth C."/>
            <person name="Jen D."/>
            <person name="Larson L."/>
            <person name="Lewis B."/>
            <person name="Mehta T."/>
            <person name="Park D."/>
            <person name="Pearson M."/>
            <person name="Roberts A."/>
            <person name="Saif S."/>
            <person name="Shenoy N."/>
            <person name="Sisk P."/>
            <person name="Stolte C."/>
            <person name="Sykes S."/>
            <person name="Thomson T."/>
            <person name="Walk T."/>
            <person name="White J."/>
            <person name="Yandava C."/>
            <person name="Burger G."/>
            <person name="Gray M.W."/>
            <person name="Holland P.W.H."/>
            <person name="King N."/>
            <person name="Lang F.B.F."/>
            <person name="Roger A.J."/>
            <person name="Ruiz-Trillo I."/>
            <person name="Lander E."/>
            <person name="Nusbaum C."/>
        </authorList>
    </citation>
    <scope>NUCLEOTIDE SEQUENCE [LARGE SCALE GENOMIC DNA]</scope>
    <source>
        <strain evidence="9 10">DAOM BR117</strain>
    </source>
</reference>
<dbReference type="Gene3D" id="1.10.510.10">
    <property type="entry name" value="Transferase(Phosphotransferase) domain 1"/>
    <property type="match status" value="2"/>
</dbReference>
<dbReference type="SUPFAM" id="SSF56112">
    <property type="entry name" value="Protein kinase-like (PK-like)"/>
    <property type="match status" value="2"/>
</dbReference>
<feature type="region of interest" description="Disordered" evidence="7">
    <location>
        <begin position="887"/>
        <end position="933"/>
    </location>
</feature>
<evidence type="ECO:0000259" key="8">
    <source>
        <dbReference type="PROSITE" id="PS50011"/>
    </source>
</evidence>
<evidence type="ECO:0000256" key="6">
    <source>
        <dbReference type="PROSITE-ProRule" id="PRU10141"/>
    </source>
</evidence>
<dbReference type="GO" id="GO:0005524">
    <property type="term" value="F:ATP binding"/>
    <property type="evidence" value="ECO:0007669"/>
    <property type="project" value="UniProtKB-UniRule"/>
</dbReference>
<keyword evidence="3 6" id="KW-0547">Nucleotide-binding</keyword>
<dbReference type="GO" id="GO:0004674">
    <property type="term" value="F:protein serine/threonine kinase activity"/>
    <property type="evidence" value="ECO:0007669"/>
    <property type="project" value="UniProtKB-KW"/>
</dbReference>
<feature type="binding site" evidence="6">
    <location>
        <position position="372"/>
    </location>
    <ligand>
        <name>ATP</name>
        <dbReference type="ChEBI" id="CHEBI:30616"/>
    </ligand>
</feature>
<evidence type="ECO:0000256" key="1">
    <source>
        <dbReference type="ARBA" id="ARBA00022527"/>
    </source>
</evidence>
<feature type="compositionally biased region" description="Acidic residues" evidence="7">
    <location>
        <begin position="95"/>
        <end position="104"/>
    </location>
</feature>
<protein>
    <submittedName>
        <fullName evidence="9">CAMKK/ELM protein kinase</fullName>
    </submittedName>
</protein>
<keyword evidence="10" id="KW-1185">Reference proteome</keyword>
<dbReference type="GO" id="GO:0007165">
    <property type="term" value="P:signal transduction"/>
    <property type="evidence" value="ECO:0007669"/>
    <property type="project" value="TreeGrafter"/>
</dbReference>
<evidence type="ECO:0000256" key="4">
    <source>
        <dbReference type="ARBA" id="ARBA00022777"/>
    </source>
</evidence>
<dbReference type="FunCoup" id="A0A0L0HCD3">
    <property type="interactions" value="411"/>
</dbReference>
<dbReference type="Gene3D" id="3.30.200.20">
    <property type="entry name" value="Phosphorylase Kinase, domain 1"/>
    <property type="match status" value="1"/>
</dbReference>
<feature type="compositionally biased region" description="Polar residues" evidence="7">
    <location>
        <begin position="266"/>
        <end position="283"/>
    </location>
</feature>
<feature type="compositionally biased region" description="Low complexity" evidence="7">
    <location>
        <begin position="228"/>
        <end position="246"/>
    </location>
</feature>
<dbReference type="OrthoDB" id="68483at2759"/>
<feature type="region of interest" description="Disordered" evidence="7">
    <location>
        <begin position="581"/>
        <end position="693"/>
    </location>
</feature>
<dbReference type="Pfam" id="PF00069">
    <property type="entry name" value="Pkinase"/>
    <property type="match status" value="2"/>
</dbReference>
<dbReference type="EMBL" id="KQ257460">
    <property type="protein sequence ID" value="KNC98571.1"/>
    <property type="molecule type" value="Genomic_DNA"/>
</dbReference>
<proteinExistence type="predicted"/>
<evidence type="ECO:0000313" key="9">
    <source>
        <dbReference type="EMBL" id="KNC98571.1"/>
    </source>
</evidence>
<keyword evidence="4 9" id="KW-0418">Kinase</keyword>
<feature type="region of interest" description="Disordered" evidence="7">
    <location>
        <begin position="698"/>
        <end position="717"/>
    </location>
</feature>
<feature type="region of interest" description="Disordered" evidence="7">
    <location>
        <begin position="1026"/>
        <end position="1070"/>
    </location>
</feature>
<feature type="compositionally biased region" description="Low complexity" evidence="7">
    <location>
        <begin position="130"/>
        <end position="150"/>
    </location>
</feature>
<evidence type="ECO:0000256" key="2">
    <source>
        <dbReference type="ARBA" id="ARBA00022679"/>
    </source>
</evidence>
<gene>
    <name evidence="9" type="ORF">SPPG_06256</name>
</gene>
<keyword evidence="1" id="KW-0723">Serine/threonine-protein kinase</keyword>
<dbReference type="SMART" id="SM00220">
    <property type="entry name" value="S_TKc"/>
    <property type="match status" value="1"/>
</dbReference>
<dbReference type="InterPro" id="IPR000719">
    <property type="entry name" value="Prot_kinase_dom"/>
</dbReference>
<dbReference type="PANTHER" id="PTHR43895:SF152">
    <property type="entry name" value="SERINE_THREONINE-PROTEIN KINASE TOS3"/>
    <property type="match status" value="1"/>
</dbReference>
<feature type="compositionally biased region" description="Polar residues" evidence="7">
    <location>
        <begin position="626"/>
        <end position="660"/>
    </location>
</feature>
<feature type="compositionally biased region" description="Acidic residues" evidence="7">
    <location>
        <begin position="1031"/>
        <end position="1043"/>
    </location>
</feature>
<dbReference type="GeneID" id="27689579"/>
<dbReference type="PROSITE" id="PS50011">
    <property type="entry name" value="PROTEIN_KINASE_DOM"/>
    <property type="match status" value="1"/>
</dbReference>
<dbReference type="OMA" id="PFIDEYE"/>
<feature type="compositionally biased region" description="Polar residues" evidence="7">
    <location>
        <begin position="582"/>
        <end position="594"/>
    </location>
</feature>
<feature type="compositionally biased region" description="Polar residues" evidence="7">
    <location>
        <begin position="33"/>
        <end position="42"/>
    </location>
</feature>
<feature type="compositionally biased region" description="Low complexity" evidence="7">
    <location>
        <begin position="289"/>
        <end position="303"/>
    </location>
</feature>
<dbReference type="AlphaFoldDB" id="A0A0L0HCD3"/>